<feature type="transmembrane region" description="Helical" evidence="6">
    <location>
        <begin position="275"/>
        <end position="297"/>
    </location>
</feature>
<comment type="subcellular location">
    <subcellularLocation>
        <location evidence="1">Cell membrane</location>
        <topology evidence="1">Multi-pass membrane protein</topology>
    </subcellularLocation>
</comment>
<name>A0A6N6W087_9BACT</name>
<keyword evidence="5 6" id="KW-0472">Membrane</keyword>
<dbReference type="GO" id="GO:0015920">
    <property type="term" value="P:lipopolysaccharide transport"/>
    <property type="evidence" value="ECO:0007669"/>
    <property type="project" value="TreeGrafter"/>
</dbReference>
<protein>
    <submittedName>
        <fullName evidence="7">LptF/LptG family permease</fullName>
    </submittedName>
</protein>
<dbReference type="Pfam" id="PF03739">
    <property type="entry name" value="LptF_LptG"/>
    <property type="match status" value="1"/>
</dbReference>
<feature type="transmembrane region" description="Helical" evidence="6">
    <location>
        <begin position="306"/>
        <end position="326"/>
    </location>
</feature>
<evidence type="ECO:0000313" key="8">
    <source>
        <dbReference type="Proteomes" id="UP000437748"/>
    </source>
</evidence>
<dbReference type="EMBL" id="WFLM01000001">
    <property type="protein sequence ID" value="KAB8041072.1"/>
    <property type="molecule type" value="Genomic_DNA"/>
</dbReference>
<feature type="transmembrane region" description="Helical" evidence="6">
    <location>
        <begin position="101"/>
        <end position="122"/>
    </location>
</feature>
<keyword evidence="2" id="KW-1003">Cell membrane</keyword>
<accession>A0A6N6W087</accession>
<dbReference type="Proteomes" id="UP000437748">
    <property type="component" value="Unassembled WGS sequence"/>
</dbReference>
<reference evidence="7 8" key="1">
    <citation type="submission" date="2019-10" db="EMBL/GenBank/DDBJ databases">
        <title>New species of Slilvanegrellaceae.</title>
        <authorList>
            <person name="Pitt A."/>
            <person name="Hahn M.W."/>
        </authorList>
    </citation>
    <scope>NUCLEOTIDE SEQUENCE [LARGE SCALE GENOMIC DNA]</scope>
    <source>
        <strain evidence="7 8">SP-Ram-0.45-NSY-1</strain>
    </source>
</reference>
<dbReference type="OrthoDB" id="9776227at2"/>
<dbReference type="RefSeq" id="WP_153418595.1">
    <property type="nucleotide sequence ID" value="NZ_WFLM01000001.1"/>
</dbReference>
<keyword evidence="3 6" id="KW-0812">Transmembrane</keyword>
<dbReference type="InterPro" id="IPR005495">
    <property type="entry name" value="LptG/LptF_permease"/>
</dbReference>
<evidence type="ECO:0000256" key="6">
    <source>
        <dbReference type="SAM" id="Phobius"/>
    </source>
</evidence>
<feature type="transmembrane region" description="Helical" evidence="6">
    <location>
        <begin position="52"/>
        <end position="80"/>
    </location>
</feature>
<evidence type="ECO:0000256" key="5">
    <source>
        <dbReference type="ARBA" id="ARBA00023136"/>
    </source>
</evidence>
<sequence length="363" mass="42219">MRIWWYIASQYLKTVLNILLFSLCIYFIITYMEESQHYFDGYEVSNKIKFLYYFWQVPGITIQLMPFAVLIGGIITNWMLAKHGEISALRAAGLSMMKISIPLICVGFFFTLTQFMISELILPMSSTHFQRIKKVDVERKKNEVVFTESTWLKAKGTVLHFKKYDEQKQELFNVEYFKWENQSSLKQIVHAKSGYFDENIGNWVLRNAIVTNFDISSYISKTEIKPLYVTNVDFAPPKVLNQSSESNQLSYWQLNKIIEDAQAAGTNVSDRIVDLYFKLSSPFANLLFVFLTIPFALRKERQEEKYIGIVICLVTALVYWFGNLALRSFAIKGSLNPLLAAWIMNILVIFLSYMLIRKLDKGQ</sequence>
<evidence type="ECO:0000256" key="1">
    <source>
        <dbReference type="ARBA" id="ARBA00004651"/>
    </source>
</evidence>
<evidence type="ECO:0000313" key="7">
    <source>
        <dbReference type="EMBL" id="KAB8041072.1"/>
    </source>
</evidence>
<comment type="caution">
    <text evidence="7">The sequence shown here is derived from an EMBL/GenBank/DDBJ whole genome shotgun (WGS) entry which is preliminary data.</text>
</comment>
<dbReference type="GO" id="GO:0043190">
    <property type="term" value="C:ATP-binding cassette (ABC) transporter complex"/>
    <property type="evidence" value="ECO:0007669"/>
    <property type="project" value="TreeGrafter"/>
</dbReference>
<dbReference type="PANTHER" id="PTHR33529:SF8">
    <property type="entry name" value="PERMEASE, YJGP_YJGQ FAMILY"/>
    <property type="match status" value="1"/>
</dbReference>
<gene>
    <name evidence="7" type="ORF">GCL60_03800</name>
</gene>
<dbReference type="PANTHER" id="PTHR33529">
    <property type="entry name" value="SLR0882 PROTEIN-RELATED"/>
    <property type="match status" value="1"/>
</dbReference>
<evidence type="ECO:0000256" key="2">
    <source>
        <dbReference type="ARBA" id="ARBA00022475"/>
    </source>
</evidence>
<dbReference type="AlphaFoldDB" id="A0A6N6W087"/>
<organism evidence="7 8">
    <name type="scientific">Silvanigrella paludirubra</name>
    <dbReference type="NCBI Taxonomy" id="2499159"/>
    <lineage>
        <taxon>Bacteria</taxon>
        <taxon>Pseudomonadati</taxon>
        <taxon>Bdellovibrionota</taxon>
        <taxon>Oligoflexia</taxon>
        <taxon>Silvanigrellales</taxon>
        <taxon>Silvanigrellaceae</taxon>
        <taxon>Silvanigrella</taxon>
    </lineage>
</organism>
<proteinExistence type="predicted"/>
<evidence type="ECO:0000256" key="3">
    <source>
        <dbReference type="ARBA" id="ARBA00022692"/>
    </source>
</evidence>
<feature type="transmembrane region" description="Helical" evidence="6">
    <location>
        <begin position="338"/>
        <end position="356"/>
    </location>
</feature>
<keyword evidence="8" id="KW-1185">Reference proteome</keyword>
<keyword evidence="4 6" id="KW-1133">Transmembrane helix</keyword>
<evidence type="ECO:0000256" key="4">
    <source>
        <dbReference type="ARBA" id="ARBA00022989"/>
    </source>
</evidence>
<feature type="transmembrane region" description="Helical" evidence="6">
    <location>
        <begin position="12"/>
        <end position="32"/>
    </location>
</feature>